<name>A0ABS1DHF6_9PROT</name>
<accession>A0ABS1DHF6</accession>
<dbReference type="Gene3D" id="1.10.1200.10">
    <property type="entry name" value="ACP-like"/>
    <property type="match status" value="1"/>
</dbReference>
<evidence type="ECO:0000259" key="1">
    <source>
        <dbReference type="PROSITE" id="PS50075"/>
    </source>
</evidence>
<dbReference type="InterPro" id="IPR009081">
    <property type="entry name" value="PP-bd_ACP"/>
</dbReference>
<dbReference type="EMBL" id="NRRL01000034">
    <property type="protein sequence ID" value="MBK1668958.1"/>
    <property type="molecule type" value="Genomic_DNA"/>
</dbReference>
<keyword evidence="3" id="KW-1185">Reference proteome</keyword>
<dbReference type="PROSITE" id="PS50075">
    <property type="entry name" value="CARRIER"/>
    <property type="match status" value="1"/>
</dbReference>
<dbReference type="InterPro" id="IPR036736">
    <property type="entry name" value="ACP-like_sf"/>
</dbReference>
<dbReference type="SUPFAM" id="SSF47336">
    <property type="entry name" value="ACP-like"/>
    <property type="match status" value="1"/>
</dbReference>
<dbReference type="Pfam" id="PF00550">
    <property type="entry name" value="PP-binding"/>
    <property type="match status" value="1"/>
</dbReference>
<dbReference type="Proteomes" id="UP001296873">
    <property type="component" value="Unassembled WGS sequence"/>
</dbReference>
<protein>
    <recommendedName>
        <fullName evidence="1">Carrier domain-containing protein</fullName>
    </recommendedName>
</protein>
<feature type="domain" description="Carrier" evidence="1">
    <location>
        <begin position="6"/>
        <end position="86"/>
    </location>
</feature>
<reference evidence="2 3" key="1">
    <citation type="journal article" date="2020" name="Microorganisms">
        <title>Osmotic Adaptation and Compatible Solute Biosynthesis of Phototrophic Bacteria as Revealed from Genome Analyses.</title>
        <authorList>
            <person name="Imhoff J.F."/>
            <person name="Rahn T."/>
            <person name="Kunzel S."/>
            <person name="Keller A."/>
            <person name="Neulinger S.C."/>
        </authorList>
    </citation>
    <scope>NUCLEOTIDE SEQUENCE [LARGE SCALE GENOMIC DNA]</scope>
    <source>
        <strain evidence="2 3">DSM 9895</strain>
    </source>
</reference>
<proteinExistence type="predicted"/>
<comment type="caution">
    <text evidence="2">The sequence shown here is derived from an EMBL/GenBank/DDBJ whole genome shotgun (WGS) entry which is preliminary data.</text>
</comment>
<gene>
    <name evidence="2" type="ORF">CKO28_13045</name>
</gene>
<dbReference type="RefSeq" id="WP_200341282.1">
    <property type="nucleotide sequence ID" value="NZ_NRRL01000034.1"/>
</dbReference>
<organism evidence="2 3">
    <name type="scientific">Rhodovibrio sodomensis</name>
    <dbReference type="NCBI Taxonomy" id="1088"/>
    <lineage>
        <taxon>Bacteria</taxon>
        <taxon>Pseudomonadati</taxon>
        <taxon>Pseudomonadota</taxon>
        <taxon>Alphaproteobacteria</taxon>
        <taxon>Rhodospirillales</taxon>
        <taxon>Rhodovibrionaceae</taxon>
        <taxon>Rhodovibrio</taxon>
    </lineage>
</organism>
<evidence type="ECO:0000313" key="2">
    <source>
        <dbReference type="EMBL" id="MBK1668958.1"/>
    </source>
</evidence>
<sequence>MEQQAATTIDEVRAVLWETLQISADRYPLPREADLFGAIPEFDSMAVVNVVTALEERLDIEFEDEEITAEAFATVGSLTDLVEAKLPH</sequence>
<evidence type="ECO:0000313" key="3">
    <source>
        <dbReference type="Proteomes" id="UP001296873"/>
    </source>
</evidence>